<gene>
    <name evidence="1" type="ORF">TNIN_135771</name>
</gene>
<reference evidence="1" key="1">
    <citation type="submission" date="2020-08" db="EMBL/GenBank/DDBJ databases">
        <title>Multicomponent nature underlies the extraordinary mechanical properties of spider dragline silk.</title>
        <authorList>
            <person name="Kono N."/>
            <person name="Nakamura H."/>
            <person name="Mori M."/>
            <person name="Yoshida Y."/>
            <person name="Ohtoshi R."/>
            <person name="Malay A.D."/>
            <person name="Moran D.A.P."/>
            <person name="Tomita M."/>
            <person name="Numata K."/>
            <person name="Arakawa K."/>
        </authorList>
    </citation>
    <scope>NUCLEOTIDE SEQUENCE</scope>
</reference>
<dbReference type="OrthoDB" id="6435440at2759"/>
<sequence>MITLKWTAESKISRKAPLKEHKSRFNAPFVSEVDIMIAGELGDRRDIVLLSRSCHFKGFKTLTGHKIHFSTLSYLLEEKIAMI</sequence>
<dbReference type="EMBL" id="BMAV01006322">
    <property type="protein sequence ID" value="GFY48165.1"/>
    <property type="molecule type" value="Genomic_DNA"/>
</dbReference>
<proteinExistence type="predicted"/>
<protein>
    <submittedName>
        <fullName evidence="1">Uncharacterized protein</fullName>
    </submittedName>
</protein>
<comment type="caution">
    <text evidence="1">The sequence shown here is derived from an EMBL/GenBank/DDBJ whole genome shotgun (WGS) entry which is preliminary data.</text>
</comment>
<accession>A0A8X7BY31</accession>
<dbReference type="Proteomes" id="UP000886998">
    <property type="component" value="Unassembled WGS sequence"/>
</dbReference>
<keyword evidence="2" id="KW-1185">Reference proteome</keyword>
<evidence type="ECO:0000313" key="2">
    <source>
        <dbReference type="Proteomes" id="UP000886998"/>
    </source>
</evidence>
<name>A0A8X7BY31_9ARAC</name>
<evidence type="ECO:0000313" key="1">
    <source>
        <dbReference type="EMBL" id="GFY48165.1"/>
    </source>
</evidence>
<organism evidence="1 2">
    <name type="scientific">Trichonephila inaurata madagascariensis</name>
    <dbReference type="NCBI Taxonomy" id="2747483"/>
    <lineage>
        <taxon>Eukaryota</taxon>
        <taxon>Metazoa</taxon>
        <taxon>Ecdysozoa</taxon>
        <taxon>Arthropoda</taxon>
        <taxon>Chelicerata</taxon>
        <taxon>Arachnida</taxon>
        <taxon>Araneae</taxon>
        <taxon>Araneomorphae</taxon>
        <taxon>Entelegynae</taxon>
        <taxon>Araneoidea</taxon>
        <taxon>Nephilidae</taxon>
        <taxon>Trichonephila</taxon>
        <taxon>Trichonephila inaurata</taxon>
    </lineage>
</organism>
<dbReference type="AlphaFoldDB" id="A0A8X7BY31"/>